<sequence>MLALSRCCCWPRRWTALAAGPNVELYGSFHLARTGFALPVAGLQEVVNPPETLAAVPLAPPYRLGLVNQRATLIPVVDLRQLLPEWRPKIARAWPGKRRSDYRPGRAG</sequence>
<accession>A0ACC6RBY2</accession>
<protein>
    <submittedName>
        <fullName evidence="1">Chemotaxis protein CheW</fullName>
    </submittedName>
</protein>
<name>A0ACC6RBY2_9BURK</name>
<evidence type="ECO:0000313" key="2">
    <source>
        <dbReference type="Proteomes" id="UP001392318"/>
    </source>
</evidence>
<dbReference type="EMBL" id="JAYMRU010000002">
    <property type="protein sequence ID" value="MEM5399065.1"/>
    <property type="molecule type" value="Genomic_DNA"/>
</dbReference>
<evidence type="ECO:0000313" key="1">
    <source>
        <dbReference type="EMBL" id="MEM5399065.1"/>
    </source>
</evidence>
<comment type="caution">
    <text evidence="1">The sequence shown here is derived from an EMBL/GenBank/DDBJ whole genome shotgun (WGS) entry which is preliminary data.</text>
</comment>
<proteinExistence type="predicted"/>
<dbReference type="Proteomes" id="UP001392318">
    <property type="component" value="Unassembled WGS sequence"/>
</dbReference>
<organism evidence="1 2">
    <name type="scientific">Paraburkholderia unamae</name>
    <dbReference type="NCBI Taxonomy" id="219649"/>
    <lineage>
        <taxon>Bacteria</taxon>
        <taxon>Pseudomonadati</taxon>
        <taxon>Pseudomonadota</taxon>
        <taxon>Betaproteobacteria</taxon>
        <taxon>Burkholderiales</taxon>
        <taxon>Burkholderiaceae</taxon>
        <taxon>Paraburkholderia</taxon>
    </lineage>
</organism>
<reference evidence="1" key="1">
    <citation type="submission" date="2024-01" db="EMBL/GenBank/DDBJ databases">
        <title>The diversity of rhizobia nodulating Mimosa spp. in eleven states of Brazil covering several biomes is determined by host plant, location, and edaphic factors.</title>
        <authorList>
            <person name="Rouws L."/>
            <person name="Barauna A."/>
            <person name="Beukes C."/>
            <person name="De Faria S.M."/>
            <person name="Gross E."/>
            <person name="Dos Reis Junior F.B."/>
            <person name="Simon M."/>
            <person name="Maluk M."/>
            <person name="Odee D.W."/>
            <person name="Kenicer G."/>
            <person name="Young J.P.W."/>
            <person name="Reis V.M."/>
            <person name="Zilli J."/>
            <person name="James E.K."/>
        </authorList>
    </citation>
    <scope>NUCLEOTIDE SEQUENCE</scope>
    <source>
        <strain evidence="1">JPY452</strain>
    </source>
</reference>
<keyword evidence="2" id="KW-1185">Reference proteome</keyword>
<gene>
    <name evidence="1" type="ORF">VSR83_03060</name>
</gene>